<comment type="similarity">
    <text evidence="1 5">Belongs to the beta-class carbonic anhydrase family.</text>
</comment>
<keyword evidence="5" id="KW-0456">Lyase</keyword>
<feature type="binding site" evidence="4">
    <location>
        <position position="37"/>
    </location>
    <ligand>
        <name>Zn(2+)</name>
        <dbReference type="ChEBI" id="CHEBI:29105"/>
    </ligand>
</feature>
<dbReference type="AlphaFoldDB" id="A0AAE8MSD8"/>
<sequence>MPALREHIMEASKRYSNGFKHKGLASPPSNHFIFVTCMDARIDTAQAFGIAVGEAHVIRNAGGSAADALRSIVISQQLLGTKEIAIIKHTKCGMDGLKNEVVHATILRNLGIEAIAEVKSRNMIDFVPISGVAQGVIDDVEFLKASPLIHKDIEVTGWVYDVETGSTKRII</sequence>
<dbReference type="CDD" id="cd03379">
    <property type="entry name" value="beta_CA_cladeD"/>
    <property type="match status" value="1"/>
</dbReference>
<dbReference type="SUPFAM" id="SSF53056">
    <property type="entry name" value="beta-carbonic anhydrase, cab"/>
    <property type="match status" value="1"/>
</dbReference>
<name>A0AAE8MSD8_9PEZI</name>
<dbReference type="PANTHER" id="PTHR43175:SF3">
    <property type="entry name" value="CARBON DISULFIDE HYDROLASE"/>
    <property type="match status" value="1"/>
</dbReference>
<dbReference type="Proteomes" id="UP001187682">
    <property type="component" value="Unassembled WGS sequence"/>
</dbReference>
<comment type="function">
    <text evidence="5">Reversible hydration of carbon dioxide.</text>
</comment>
<dbReference type="GO" id="GO:0008270">
    <property type="term" value="F:zinc ion binding"/>
    <property type="evidence" value="ECO:0007669"/>
    <property type="project" value="UniProtKB-UniRule"/>
</dbReference>
<evidence type="ECO:0000256" key="1">
    <source>
        <dbReference type="ARBA" id="ARBA00006217"/>
    </source>
</evidence>
<comment type="caution">
    <text evidence="6">The sequence shown here is derived from an EMBL/GenBank/DDBJ whole genome shotgun (WGS) entry which is preliminary data.</text>
</comment>
<accession>A0AAE8MSD8</accession>
<keyword evidence="7" id="KW-1185">Reference proteome</keyword>
<evidence type="ECO:0000256" key="4">
    <source>
        <dbReference type="PIRSR" id="PIRSR601765-1"/>
    </source>
</evidence>
<keyword evidence="2 4" id="KW-0479">Metal-binding</keyword>
<keyword evidence="3 4" id="KW-0862">Zinc</keyword>
<gene>
    <name evidence="6" type="ORF">DNG_02088</name>
</gene>
<comment type="catalytic activity">
    <reaction evidence="5">
        <text>hydrogencarbonate + H(+) = CO2 + H2O</text>
        <dbReference type="Rhea" id="RHEA:10748"/>
        <dbReference type="ChEBI" id="CHEBI:15377"/>
        <dbReference type="ChEBI" id="CHEBI:15378"/>
        <dbReference type="ChEBI" id="CHEBI:16526"/>
        <dbReference type="ChEBI" id="CHEBI:17544"/>
        <dbReference type="EC" id="4.2.1.1"/>
    </reaction>
</comment>
<reference evidence="6" key="1">
    <citation type="submission" date="2018-03" db="EMBL/GenBank/DDBJ databases">
        <authorList>
            <person name="Guldener U."/>
        </authorList>
    </citation>
    <scope>NUCLEOTIDE SEQUENCE</scope>
</reference>
<comment type="cofactor">
    <cofactor evidence="4">
        <name>Zn(2+)</name>
        <dbReference type="ChEBI" id="CHEBI:29105"/>
    </cofactor>
    <text evidence="4">Binds 1 zinc ion per subunit.</text>
</comment>
<dbReference type="Gene3D" id="3.40.1050.10">
    <property type="entry name" value="Carbonic anhydrase"/>
    <property type="match status" value="1"/>
</dbReference>
<dbReference type="EC" id="4.2.1.1" evidence="5"/>
<organism evidence="6 7">
    <name type="scientific">Cephalotrichum gorgonifer</name>
    <dbReference type="NCBI Taxonomy" id="2041049"/>
    <lineage>
        <taxon>Eukaryota</taxon>
        <taxon>Fungi</taxon>
        <taxon>Dikarya</taxon>
        <taxon>Ascomycota</taxon>
        <taxon>Pezizomycotina</taxon>
        <taxon>Sordariomycetes</taxon>
        <taxon>Hypocreomycetidae</taxon>
        <taxon>Microascales</taxon>
        <taxon>Microascaceae</taxon>
        <taxon>Cephalotrichum</taxon>
    </lineage>
</organism>
<evidence type="ECO:0000256" key="5">
    <source>
        <dbReference type="RuleBase" id="RU003956"/>
    </source>
</evidence>
<dbReference type="PANTHER" id="PTHR43175">
    <property type="entry name" value="CARBONIC ANHYDRASE"/>
    <property type="match status" value="1"/>
</dbReference>
<dbReference type="GO" id="GO:0004089">
    <property type="term" value="F:carbonate dehydratase activity"/>
    <property type="evidence" value="ECO:0007669"/>
    <property type="project" value="UniProtKB-UniRule"/>
</dbReference>
<dbReference type="EMBL" id="ONZQ02000002">
    <property type="protein sequence ID" value="SPN99049.1"/>
    <property type="molecule type" value="Genomic_DNA"/>
</dbReference>
<feature type="binding site" evidence="4">
    <location>
        <position position="89"/>
    </location>
    <ligand>
        <name>Zn(2+)</name>
        <dbReference type="ChEBI" id="CHEBI:29105"/>
    </ligand>
</feature>
<evidence type="ECO:0000313" key="6">
    <source>
        <dbReference type="EMBL" id="SPN99049.1"/>
    </source>
</evidence>
<evidence type="ECO:0000256" key="2">
    <source>
        <dbReference type="ARBA" id="ARBA00022723"/>
    </source>
</evidence>
<feature type="binding site" evidence="4">
    <location>
        <position position="92"/>
    </location>
    <ligand>
        <name>Zn(2+)</name>
        <dbReference type="ChEBI" id="CHEBI:29105"/>
    </ligand>
</feature>
<dbReference type="SMART" id="SM00947">
    <property type="entry name" value="Pro_CA"/>
    <property type="match status" value="1"/>
</dbReference>
<proteinExistence type="inferred from homology"/>
<dbReference type="InterPro" id="IPR036874">
    <property type="entry name" value="Carbonic_anhydrase_sf"/>
</dbReference>
<evidence type="ECO:0000256" key="3">
    <source>
        <dbReference type="ARBA" id="ARBA00022833"/>
    </source>
</evidence>
<evidence type="ECO:0000313" key="7">
    <source>
        <dbReference type="Proteomes" id="UP001187682"/>
    </source>
</evidence>
<dbReference type="Pfam" id="PF00484">
    <property type="entry name" value="Pro_CA"/>
    <property type="match status" value="1"/>
</dbReference>
<protein>
    <recommendedName>
        <fullName evidence="5">Carbonic anhydrase</fullName>
        <ecNumber evidence="5">4.2.1.1</ecNumber>
    </recommendedName>
    <alternativeName>
        <fullName evidence="5">Carbonate dehydratase</fullName>
    </alternativeName>
</protein>
<dbReference type="InterPro" id="IPR001765">
    <property type="entry name" value="Carbonic_anhydrase"/>
</dbReference>
<feature type="binding site" evidence="4">
    <location>
        <position position="39"/>
    </location>
    <ligand>
        <name>Zn(2+)</name>
        <dbReference type="ChEBI" id="CHEBI:29105"/>
    </ligand>
</feature>